<evidence type="ECO:0000256" key="4">
    <source>
        <dbReference type="SAM" id="MobiDB-lite"/>
    </source>
</evidence>
<dbReference type="SUPFAM" id="SSF51735">
    <property type="entry name" value="NAD(P)-binding Rossmann-fold domains"/>
    <property type="match status" value="1"/>
</dbReference>
<evidence type="ECO:0000256" key="2">
    <source>
        <dbReference type="ARBA" id="ARBA00022857"/>
    </source>
</evidence>
<evidence type="ECO:0000256" key="3">
    <source>
        <dbReference type="ARBA" id="ARBA00023002"/>
    </source>
</evidence>
<dbReference type="InterPro" id="IPR036291">
    <property type="entry name" value="NAD(P)-bd_dom_sf"/>
</dbReference>
<feature type="region of interest" description="Disordered" evidence="4">
    <location>
        <begin position="17"/>
        <end position="36"/>
    </location>
</feature>
<dbReference type="InterPro" id="IPR020904">
    <property type="entry name" value="Sc_DH/Rdtase_CS"/>
</dbReference>
<dbReference type="PANTHER" id="PTHR42760">
    <property type="entry name" value="SHORT-CHAIN DEHYDROGENASES/REDUCTASES FAMILY MEMBER"/>
    <property type="match status" value="1"/>
</dbReference>
<accession>M7TXM9</accession>
<dbReference type="PANTHER" id="PTHR42760:SF115">
    <property type="entry name" value="3-OXOACYL-[ACYL-CARRIER-PROTEIN] REDUCTASE FABG"/>
    <property type="match status" value="1"/>
</dbReference>
<evidence type="ECO:0000256" key="1">
    <source>
        <dbReference type="ARBA" id="ARBA00006484"/>
    </source>
</evidence>
<keyword evidence="3" id="KW-0560">Oxidoreductase</keyword>
<keyword evidence="2" id="KW-0521">NADP</keyword>
<dbReference type="PRINTS" id="PR00080">
    <property type="entry name" value="SDRFAMILY"/>
</dbReference>
<dbReference type="GO" id="GO:0016616">
    <property type="term" value="F:oxidoreductase activity, acting on the CH-OH group of donors, NAD or NADP as acceptor"/>
    <property type="evidence" value="ECO:0007669"/>
    <property type="project" value="TreeGrafter"/>
</dbReference>
<keyword evidence="6" id="KW-1185">Reference proteome</keyword>
<dbReference type="FunFam" id="3.40.50.720:FF:000084">
    <property type="entry name" value="Short-chain dehydrogenase reductase"/>
    <property type="match status" value="1"/>
</dbReference>
<dbReference type="Proteomes" id="UP000012174">
    <property type="component" value="Unassembled WGS sequence"/>
</dbReference>
<dbReference type="HOGENOM" id="CLU_010194_1_1_1"/>
<comment type="similarity">
    <text evidence="1">Belongs to the short-chain dehydrogenases/reductases (SDR) family.</text>
</comment>
<dbReference type="eggNOG" id="KOG0725">
    <property type="taxonomic scope" value="Eukaryota"/>
</dbReference>
<dbReference type="PROSITE" id="PS00061">
    <property type="entry name" value="ADH_SHORT"/>
    <property type="match status" value="1"/>
</dbReference>
<evidence type="ECO:0000313" key="5">
    <source>
        <dbReference type="EMBL" id="EMR71415.1"/>
    </source>
</evidence>
<proteinExistence type="inferred from homology"/>
<dbReference type="InterPro" id="IPR002347">
    <property type="entry name" value="SDR_fam"/>
</dbReference>
<dbReference type="OMA" id="NPMRRMG"/>
<sequence length="308" mass="32077">MTRTDRAHLASRLLPQMTLGSGAPGSLTAPPAPLTSISSSPAERAAQRFGLHGQNAIVTGGAGDLGSTAARALLEHGLSGLMVFDRMDAAEAEPRLAALKAEFPRADIGFVRVDIADEGLVAEAVGVAERRFQENQGGIDILLNFAGMVGCGDELDSTAKDWERMLGVNLVGGASVARSVARAMIARGKGGSMVFVASISGHQVNFPQPQVAYNVSKAGVMTMVRSMAAEWAVHGIRINSISPGYMDTVLNEGAGLDDGRKMWASRCPMGRMGQPDELAGAVVLLASRAGSYITGTDLLIDGGQTLLM</sequence>
<name>M7TXM9_EUTLA</name>
<protein>
    <submittedName>
        <fullName evidence="5">Putative short chain dehydrogenase reductase family protein</fullName>
    </submittedName>
</protein>
<dbReference type="EMBL" id="KB705645">
    <property type="protein sequence ID" value="EMR71415.1"/>
    <property type="molecule type" value="Genomic_DNA"/>
</dbReference>
<dbReference type="Gene3D" id="3.40.50.720">
    <property type="entry name" value="NAD(P)-binding Rossmann-like Domain"/>
    <property type="match status" value="1"/>
</dbReference>
<dbReference type="AlphaFoldDB" id="M7TXM9"/>
<dbReference type="OrthoDB" id="47007at2759"/>
<evidence type="ECO:0000313" key="6">
    <source>
        <dbReference type="Proteomes" id="UP000012174"/>
    </source>
</evidence>
<dbReference type="KEGG" id="ela:UCREL1_1548"/>
<dbReference type="Pfam" id="PF13561">
    <property type="entry name" value="adh_short_C2"/>
    <property type="match status" value="1"/>
</dbReference>
<dbReference type="PRINTS" id="PR00081">
    <property type="entry name" value="GDHRDH"/>
</dbReference>
<gene>
    <name evidence="5" type="ORF">UCREL1_1548</name>
</gene>
<organism evidence="5 6">
    <name type="scientific">Eutypa lata (strain UCR-EL1)</name>
    <name type="common">Grapevine dieback disease fungus</name>
    <name type="synonym">Eutypa armeniacae</name>
    <dbReference type="NCBI Taxonomy" id="1287681"/>
    <lineage>
        <taxon>Eukaryota</taxon>
        <taxon>Fungi</taxon>
        <taxon>Dikarya</taxon>
        <taxon>Ascomycota</taxon>
        <taxon>Pezizomycotina</taxon>
        <taxon>Sordariomycetes</taxon>
        <taxon>Xylariomycetidae</taxon>
        <taxon>Xylariales</taxon>
        <taxon>Diatrypaceae</taxon>
        <taxon>Eutypa</taxon>
    </lineage>
</organism>
<reference evidence="6" key="1">
    <citation type="journal article" date="2013" name="Genome Announc.">
        <title>Draft genome sequence of the grapevine dieback fungus Eutypa lata UCR-EL1.</title>
        <authorList>
            <person name="Blanco-Ulate B."/>
            <person name="Rolshausen P.E."/>
            <person name="Cantu D."/>
        </authorList>
    </citation>
    <scope>NUCLEOTIDE SEQUENCE [LARGE SCALE GENOMIC DNA]</scope>
    <source>
        <strain evidence="6">UCR-EL1</strain>
    </source>
</reference>